<evidence type="ECO:0000313" key="1">
    <source>
        <dbReference type="EMBL" id="KZP13493.1"/>
    </source>
</evidence>
<accession>A0A166CBR6</accession>
<evidence type="ECO:0000313" key="2">
    <source>
        <dbReference type="Proteomes" id="UP000076532"/>
    </source>
</evidence>
<dbReference type="AlphaFoldDB" id="A0A166CBR6"/>
<organism evidence="1 2">
    <name type="scientific">Athelia psychrophila</name>
    <dbReference type="NCBI Taxonomy" id="1759441"/>
    <lineage>
        <taxon>Eukaryota</taxon>
        <taxon>Fungi</taxon>
        <taxon>Dikarya</taxon>
        <taxon>Basidiomycota</taxon>
        <taxon>Agaricomycotina</taxon>
        <taxon>Agaricomycetes</taxon>
        <taxon>Agaricomycetidae</taxon>
        <taxon>Atheliales</taxon>
        <taxon>Atheliaceae</taxon>
        <taxon>Athelia</taxon>
    </lineage>
</organism>
<dbReference type="EMBL" id="KV417632">
    <property type="protein sequence ID" value="KZP13493.1"/>
    <property type="molecule type" value="Genomic_DNA"/>
</dbReference>
<sequence length="57" mass="6279">MGTGIPSFNDVRDAGFHTRHALVCGWVYVLSLVLDPSGQGNKVKVPFRAERAMIQHV</sequence>
<dbReference type="Proteomes" id="UP000076532">
    <property type="component" value="Unassembled WGS sequence"/>
</dbReference>
<protein>
    <submittedName>
        <fullName evidence="1">Uncharacterized protein</fullName>
    </submittedName>
</protein>
<gene>
    <name evidence="1" type="ORF">FIBSPDRAFT_869313</name>
</gene>
<keyword evidence="2" id="KW-1185">Reference proteome</keyword>
<name>A0A166CBR6_9AGAM</name>
<reference evidence="1 2" key="1">
    <citation type="journal article" date="2016" name="Mol. Biol. Evol.">
        <title>Comparative Genomics of Early-Diverging Mushroom-Forming Fungi Provides Insights into the Origins of Lignocellulose Decay Capabilities.</title>
        <authorList>
            <person name="Nagy L.G."/>
            <person name="Riley R."/>
            <person name="Tritt A."/>
            <person name="Adam C."/>
            <person name="Daum C."/>
            <person name="Floudas D."/>
            <person name="Sun H."/>
            <person name="Yadav J.S."/>
            <person name="Pangilinan J."/>
            <person name="Larsson K.H."/>
            <person name="Matsuura K."/>
            <person name="Barry K."/>
            <person name="Labutti K."/>
            <person name="Kuo R."/>
            <person name="Ohm R.A."/>
            <person name="Bhattacharya S.S."/>
            <person name="Shirouzu T."/>
            <person name="Yoshinaga Y."/>
            <person name="Martin F.M."/>
            <person name="Grigoriev I.V."/>
            <person name="Hibbett D.S."/>
        </authorList>
    </citation>
    <scope>NUCLEOTIDE SEQUENCE [LARGE SCALE GENOMIC DNA]</scope>
    <source>
        <strain evidence="1 2">CBS 109695</strain>
    </source>
</reference>
<proteinExistence type="predicted"/>